<evidence type="ECO:0000313" key="1">
    <source>
        <dbReference type="EMBL" id="CAG9328894.1"/>
    </source>
</evidence>
<dbReference type="EMBL" id="CAJZBQ010000046">
    <property type="protein sequence ID" value="CAG9328894.1"/>
    <property type="molecule type" value="Genomic_DNA"/>
</dbReference>
<sequence length="458" mass="53521">MEVDLVNSYPKEILKNSLENSPIKSETTKIPAHWINKREIQTRTQLLQARKQEFIPDISFDLDGDGVVGPQDYYISKQFCKTNSNKLSSEEKSQAISAMQSGWTNNMLWGLDGSGPTKPYRVIQMRGKIVLNEDFGKVHQTYPKNMSPTPIVASKSQLNEARKQERQELGREYESKREKKFRYNLPINEIISTDWFDNNPQFKTFNEKKEFERSLARSYVGLYKEKDTPRVEFGYQNDPKYRTCSQMKERRKEEMVDVLNKTANYGYVGENERLRMREQEFLGGLLDGEDPKLKFLEKKKNDTAELGNKFSKTVFGVHGCELPKYAENSREYWKIGKDFSDANSELEKTIQSFRENYKKIEKSQEIAVDPHRMVPNIQMTQNPNARNSRWTTYHNNFYQRKIADTKDSPDFKEEIRHKTARVTVTQFRGTHTSIAQRWENKGSLSPGRQTLRSAAFTQ</sequence>
<organism evidence="1 2">
    <name type="scientific">Blepharisma stoltei</name>
    <dbReference type="NCBI Taxonomy" id="1481888"/>
    <lineage>
        <taxon>Eukaryota</taxon>
        <taxon>Sar</taxon>
        <taxon>Alveolata</taxon>
        <taxon>Ciliophora</taxon>
        <taxon>Postciliodesmatophora</taxon>
        <taxon>Heterotrichea</taxon>
        <taxon>Heterotrichida</taxon>
        <taxon>Blepharismidae</taxon>
        <taxon>Blepharisma</taxon>
    </lineage>
</organism>
<dbReference type="Proteomes" id="UP001162131">
    <property type="component" value="Unassembled WGS sequence"/>
</dbReference>
<gene>
    <name evidence="1" type="ORF">BSTOLATCC_MIC46876</name>
</gene>
<keyword evidence="2" id="KW-1185">Reference proteome</keyword>
<accession>A0AAU9JVF2</accession>
<reference evidence="1" key="1">
    <citation type="submission" date="2021-09" db="EMBL/GenBank/DDBJ databases">
        <authorList>
            <consortium name="AG Swart"/>
            <person name="Singh M."/>
            <person name="Singh A."/>
            <person name="Seah K."/>
            <person name="Emmerich C."/>
        </authorList>
    </citation>
    <scope>NUCLEOTIDE SEQUENCE</scope>
    <source>
        <strain evidence="1">ATCC30299</strain>
    </source>
</reference>
<dbReference type="PROSITE" id="PS00018">
    <property type="entry name" value="EF_HAND_1"/>
    <property type="match status" value="1"/>
</dbReference>
<dbReference type="AlphaFoldDB" id="A0AAU9JVF2"/>
<dbReference type="InterPro" id="IPR018247">
    <property type="entry name" value="EF_Hand_1_Ca_BS"/>
</dbReference>
<comment type="caution">
    <text evidence="1">The sequence shown here is derived from an EMBL/GenBank/DDBJ whole genome shotgun (WGS) entry which is preliminary data.</text>
</comment>
<evidence type="ECO:0000313" key="2">
    <source>
        <dbReference type="Proteomes" id="UP001162131"/>
    </source>
</evidence>
<protein>
    <submittedName>
        <fullName evidence="1">Uncharacterized protein</fullName>
    </submittedName>
</protein>
<proteinExistence type="predicted"/>
<name>A0AAU9JVF2_9CILI</name>